<feature type="compositionally biased region" description="Basic residues" evidence="1">
    <location>
        <begin position="32"/>
        <end position="42"/>
    </location>
</feature>
<accession>A0A1D1ZWY3</accession>
<name>A0A1D1ZWY3_AUXPR</name>
<protein>
    <submittedName>
        <fullName evidence="2">Uncharacterized protein</fullName>
    </submittedName>
</protein>
<dbReference type="AlphaFoldDB" id="A0A1D1ZWY3"/>
<reference evidence="2" key="1">
    <citation type="submission" date="2015-08" db="EMBL/GenBank/DDBJ databases">
        <authorList>
            <person name="Babu N.S."/>
            <person name="Beckwith C.J."/>
            <person name="Beseler K.G."/>
            <person name="Brison A."/>
            <person name="Carone J.V."/>
            <person name="Caskin T.P."/>
            <person name="Diamond M."/>
            <person name="Durham M.E."/>
            <person name="Foxe J.M."/>
            <person name="Go M."/>
            <person name="Henderson B.A."/>
            <person name="Jones I.B."/>
            <person name="McGettigan J.A."/>
            <person name="Micheletti S.J."/>
            <person name="Nasrallah M.E."/>
            <person name="Ortiz D."/>
            <person name="Piller C.R."/>
            <person name="Privatt S.R."/>
            <person name="Schneider S.L."/>
            <person name="Sharp S."/>
            <person name="Smith T.C."/>
            <person name="Stanton J.D."/>
            <person name="Ullery H.E."/>
            <person name="Wilson R.J."/>
            <person name="Serrano M.G."/>
            <person name="Buck G."/>
            <person name="Lee V."/>
            <person name="Wang Y."/>
            <person name="Carvalho R."/>
            <person name="Voegtly L."/>
            <person name="Shi R."/>
            <person name="Duckworth R."/>
            <person name="Johnson A."/>
            <person name="Loviza R."/>
            <person name="Walstead R."/>
            <person name="Shah Z."/>
            <person name="Kiflezghi M."/>
            <person name="Wade K."/>
            <person name="Ball S.L."/>
            <person name="Bradley K.W."/>
            <person name="Asai D.J."/>
            <person name="Bowman C.A."/>
            <person name="Russell D.A."/>
            <person name="Pope W.H."/>
            <person name="Jacobs-Sera D."/>
            <person name="Hendrix R.W."/>
            <person name="Hatfull G.F."/>
        </authorList>
    </citation>
    <scope>NUCLEOTIDE SEQUENCE</scope>
</reference>
<proteinExistence type="predicted"/>
<evidence type="ECO:0000313" key="2">
    <source>
        <dbReference type="EMBL" id="JAT71468.1"/>
    </source>
</evidence>
<gene>
    <name evidence="2" type="ORF">g.21248</name>
</gene>
<dbReference type="EMBL" id="GDKF01007154">
    <property type="protein sequence ID" value="JAT71468.1"/>
    <property type="molecule type" value="Transcribed_RNA"/>
</dbReference>
<sequence>MALISGSLHVAWRDAPHPHPFSPGLPQGLPPRRCRHPGRRPHTACSGTGGTQSRSMPLDAFQAAALRLQGLLVGVGNGEEELERSMLIAAPQELKLLIVTLAAAARTAAAVATCSVFHLPSVLIGSLNPNTAAEAATASVLLALVKTAAWRCEERGSAASPRLLPPVVAEACRARWRAGEAMYSGLRPAQRVLAGLAEGLSSTAATLAVAAALDSMAQELLARAPPGTAAALPLAMVAAWHGAAAYADVAPDEEEAAVVRDAAENAERYYRVVLPSWGHTPAEASRAFRAVAAAWLGHADEVARVAALSRALEAGYMLAAWRMTGSTLVAAAVAAAGVGVDLRCSLLAGKRRPLRRGGE</sequence>
<feature type="region of interest" description="Disordered" evidence="1">
    <location>
        <begin position="19"/>
        <end position="54"/>
    </location>
</feature>
<evidence type="ECO:0000256" key="1">
    <source>
        <dbReference type="SAM" id="MobiDB-lite"/>
    </source>
</evidence>
<organism evidence="2">
    <name type="scientific">Auxenochlorella protothecoides</name>
    <name type="common">Green microalga</name>
    <name type="synonym">Chlorella protothecoides</name>
    <dbReference type="NCBI Taxonomy" id="3075"/>
    <lineage>
        <taxon>Eukaryota</taxon>
        <taxon>Viridiplantae</taxon>
        <taxon>Chlorophyta</taxon>
        <taxon>core chlorophytes</taxon>
        <taxon>Trebouxiophyceae</taxon>
        <taxon>Chlorellales</taxon>
        <taxon>Chlorellaceae</taxon>
        <taxon>Auxenochlorella</taxon>
    </lineage>
</organism>